<protein>
    <submittedName>
        <fullName evidence="1">Uncharacterized protein</fullName>
    </submittedName>
</protein>
<organism evidence="1 2">
    <name type="scientific">Shimia aestuarii</name>
    <dbReference type="NCBI Taxonomy" id="254406"/>
    <lineage>
        <taxon>Bacteria</taxon>
        <taxon>Pseudomonadati</taxon>
        <taxon>Pseudomonadota</taxon>
        <taxon>Alphaproteobacteria</taxon>
        <taxon>Rhodobacterales</taxon>
        <taxon>Roseobacteraceae</taxon>
    </lineage>
</organism>
<dbReference type="STRING" id="254406.SAMN04488042_102330"/>
<dbReference type="OrthoDB" id="7875555at2"/>
<proteinExistence type="predicted"/>
<dbReference type="RefSeq" id="WP_093093260.1">
    <property type="nucleotide sequence ID" value="NZ_FOTQ01000002.1"/>
</dbReference>
<dbReference type="Proteomes" id="UP000199144">
    <property type="component" value="Unassembled WGS sequence"/>
</dbReference>
<dbReference type="EMBL" id="FOTQ01000002">
    <property type="protein sequence ID" value="SFL96920.1"/>
    <property type="molecule type" value="Genomic_DNA"/>
</dbReference>
<accession>A0A1I4M132</accession>
<dbReference type="AlphaFoldDB" id="A0A1I4M132"/>
<evidence type="ECO:0000313" key="2">
    <source>
        <dbReference type="Proteomes" id="UP000199144"/>
    </source>
</evidence>
<gene>
    <name evidence="1" type="ORF">SAMN04488042_102330</name>
</gene>
<evidence type="ECO:0000313" key="1">
    <source>
        <dbReference type="EMBL" id="SFL96920.1"/>
    </source>
</evidence>
<sequence>MFEVTAPRPFFRFGILSFFERRRTGRRNPDSPEDNRARRAFIREMMARNPDAFSSDLDVQAMMGAYPGQY</sequence>
<name>A0A1I4M132_9RHOB</name>
<reference evidence="1 2" key="1">
    <citation type="submission" date="2016-10" db="EMBL/GenBank/DDBJ databases">
        <authorList>
            <person name="de Groot N.N."/>
        </authorList>
    </citation>
    <scope>NUCLEOTIDE SEQUENCE [LARGE SCALE GENOMIC DNA]</scope>
    <source>
        <strain evidence="1 2">DSM 15283</strain>
    </source>
</reference>
<keyword evidence="2" id="KW-1185">Reference proteome</keyword>